<proteinExistence type="predicted"/>
<dbReference type="SUPFAM" id="SSF109604">
    <property type="entry name" value="HD-domain/PDEase-like"/>
    <property type="match status" value="1"/>
</dbReference>
<accession>A0ABZ0CY90</accession>
<dbReference type="CDD" id="cd00077">
    <property type="entry name" value="HDc"/>
    <property type="match status" value="1"/>
</dbReference>
<organism evidence="1 2">
    <name type="scientific">Piscinibacter gummiphilus</name>
    <dbReference type="NCBI Taxonomy" id="946333"/>
    <lineage>
        <taxon>Bacteria</taxon>
        <taxon>Pseudomonadati</taxon>
        <taxon>Pseudomonadota</taxon>
        <taxon>Betaproteobacteria</taxon>
        <taxon>Burkholderiales</taxon>
        <taxon>Sphaerotilaceae</taxon>
        <taxon>Piscinibacter</taxon>
    </lineage>
</organism>
<evidence type="ECO:0000313" key="2">
    <source>
        <dbReference type="Proteomes" id="UP001303946"/>
    </source>
</evidence>
<name>A0ABZ0CY90_9BURK</name>
<dbReference type="PANTHER" id="PTHR43155:SF2">
    <property type="entry name" value="CYCLIC DI-GMP PHOSPHODIESTERASE PA4108"/>
    <property type="match status" value="1"/>
</dbReference>
<dbReference type="PANTHER" id="PTHR43155">
    <property type="entry name" value="CYCLIC DI-GMP PHOSPHODIESTERASE PA4108-RELATED"/>
    <property type="match status" value="1"/>
</dbReference>
<evidence type="ECO:0008006" key="3">
    <source>
        <dbReference type="Google" id="ProtNLM"/>
    </source>
</evidence>
<dbReference type="EMBL" id="CP136336">
    <property type="protein sequence ID" value="WOB09925.1"/>
    <property type="molecule type" value="Genomic_DNA"/>
</dbReference>
<dbReference type="RefSeq" id="WP_316702800.1">
    <property type="nucleotide sequence ID" value="NZ_CP136336.1"/>
</dbReference>
<dbReference type="Gene3D" id="1.10.3210.10">
    <property type="entry name" value="Hypothetical protein af1432"/>
    <property type="match status" value="1"/>
</dbReference>
<keyword evidence="2" id="KW-1185">Reference proteome</keyword>
<protein>
    <recommendedName>
        <fullName evidence="3">Phosphohydrolase</fullName>
    </recommendedName>
</protein>
<sequence>MPYQPLSAVKNRIRLGGPVPFNIRGQDHRLLLARGQIIRDEEQLEALFEREALVDTDELKSVRSEVLEAPVETLPGLWRGCIDRVGRTLKTPTLPEFAKALEEAAEPVLALVERDPDLAIFQVVRQEAAGKNPYGVSHSVHTAIASYLVAQRLGWDKAAVERVFKAALTMNLAMLELQGRLATQVTPPTAAQRELIHDHPTRSAEMLEASGVADADWLAAVRNHHEIAGGHGYPRACQEVDDMASLLRRVDMYTAKLSPRITRKAMPANQAGRDLFIKDAQHPMAAAVIKEFGVYPPGCFVQLECGEVGVVIKRGANANTPVVASLTGRNGDALLEPARRLTDHRGFAVVGVVPESALRVRVSPEKLVVLATR</sequence>
<dbReference type="InterPro" id="IPR003607">
    <property type="entry name" value="HD/PDEase_dom"/>
</dbReference>
<gene>
    <name evidence="1" type="ORF">RXV79_07615</name>
</gene>
<evidence type="ECO:0000313" key="1">
    <source>
        <dbReference type="EMBL" id="WOB09925.1"/>
    </source>
</evidence>
<reference evidence="1 2" key="1">
    <citation type="submission" date="2023-10" db="EMBL/GenBank/DDBJ databases">
        <title>Bacteria for the degradation of biodegradable plastic PBAT(Polybutylene adipate terephthalate).</title>
        <authorList>
            <person name="Weon H.-Y."/>
            <person name="Yeon J."/>
        </authorList>
    </citation>
    <scope>NUCLEOTIDE SEQUENCE [LARGE SCALE GENOMIC DNA]</scope>
    <source>
        <strain evidence="1 2">SBD 7-3</strain>
    </source>
</reference>
<dbReference type="Pfam" id="PF13487">
    <property type="entry name" value="HD_5"/>
    <property type="match status" value="1"/>
</dbReference>
<dbReference type="Proteomes" id="UP001303946">
    <property type="component" value="Chromosome"/>
</dbReference>